<gene>
    <name evidence="4" type="ORF">CFX0092_A3642</name>
</gene>
<dbReference type="InterPro" id="IPR001867">
    <property type="entry name" value="OmpR/PhoB-type_DNA-bd"/>
</dbReference>
<dbReference type="PANTHER" id="PTHR34301:SF8">
    <property type="entry name" value="ATPASE DOMAIN-CONTAINING PROTEIN"/>
    <property type="match status" value="1"/>
</dbReference>
<dbReference type="Gene3D" id="1.10.10.10">
    <property type="entry name" value="Winged helix-like DNA-binding domain superfamily/Winged helix DNA-binding domain"/>
    <property type="match status" value="1"/>
</dbReference>
<name>A0A160T929_9CHLR</name>
<dbReference type="InterPro" id="IPR027417">
    <property type="entry name" value="P-loop_NTPase"/>
</dbReference>
<dbReference type="KEGG" id="pbf:CFX0092_A3642"/>
<dbReference type="GO" id="GO:0000160">
    <property type="term" value="P:phosphorelay signal transduction system"/>
    <property type="evidence" value="ECO:0007669"/>
    <property type="project" value="InterPro"/>
</dbReference>
<dbReference type="SUPFAM" id="SSF52540">
    <property type="entry name" value="P-loop containing nucleoside triphosphate hydrolases"/>
    <property type="match status" value="1"/>
</dbReference>
<feature type="domain" description="OmpR/PhoB-type" evidence="3">
    <location>
        <begin position="341"/>
        <end position="437"/>
    </location>
</feature>
<dbReference type="GO" id="GO:0006355">
    <property type="term" value="P:regulation of DNA-templated transcription"/>
    <property type="evidence" value="ECO:0007669"/>
    <property type="project" value="InterPro"/>
</dbReference>
<dbReference type="InterPro" id="IPR016032">
    <property type="entry name" value="Sig_transdc_resp-reg_C-effctor"/>
</dbReference>
<organism evidence="4 5">
    <name type="scientific">Candidatus Promineifilum breve</name>
    <dbReference type="NCBI Taxonomy" id="1806508"/>
    <lineage>
        <taxon>Bacteria</taxon>
        <taxon>Bacillati</taxon>
        <taxon>Chloroflexota</taxon>
        <taxon>Ardenticatenia</taxon>
        <taxon>Candidatus Promineifilales</taxon>
        <taxon>Candidatus Promineifilaceae</taxon>
        <taxon>Candidatus Promineifilum</taxon>
    </lineage>
</organism>
<protein>
    <recommendedName>
        <fullName evidence="3">OmpR/PhoB-type domain-containing protein</fullName>
    </recommendedName>
</protein>
<dbReference type="Pfam" id="PF20702">
    <property type="entry name" value="nSTAND2"/>
    <property type="match status" value="1"/>
</dbReference>
<dbReference type="Pfam" id="PF00486">
    <property type="entry name" value="Trans_reg_C"/>
    <property type="match status" value="1"/>
</dbReference>
<dbReference type="SUPFAM" id="SSF46894">
    <property type="entry name" value="C-terminal effector domain of the bipartite response regulators"/>
    <property type="match status" value="1"/>
</dbReference>
<dbReference type="PROSITE" id="PS51755">
    <property type="entry name" value="OMPR_PHOB"/>
    <property type="match status" value="1"/>
</dbReference>
<dbReference type="PANTHER" id="PTHR34301">
    <property type="entry name" value="DNA-BINDING PROTEIN-RELATED"/>
    <property type="match status" value="1"/>
</dbReference>
<evidence type="ECO:0000313" key="4">
    <source>
        <dbReference type="EMBL" id="CUS05520.2"/>
    </source>
</evidence>
<dbReference type="EMBL" id="LN890655">
    <property type="protein sequence ID" value="CUS05520.2"/>
    <property type="molecule type" value="Genomic_DNA"/>
</dbReference>
<evidence type="ECO:0000256" key="1">
    <source>
        <dbReference type="ARBA" id="ARBA00023125"/>
    </source>
</evidence>
<evidence type="ECO:0000313" key="5">
    <source>
        <dbReference type="Proteomes" id="UP000215027"/>
    </source>
</evidence>
<dbReference type="InterPro" id="IPR036388">
    <property type="entry name" value="WH-like_DNA-bd_sf"/>
</dbReference>
<dbReference type="Proteomes" id="UP000215027">
    <property type="component" value="Chromosome I"/>
</dbReference>
<sequence>MGVDNPFFHRGAIRRVEDFVGRAAELSQMLGLLRNGQSVSLIGPRRIGKSSLLLHLSHPAVRESFGLNPPQALFVLLDCQELAGSPPEEVYELLYAGLLDAASQAGLNLDTAAEPGTYRALDRALAQVYQQGTGVVVLLDEFELLAANQHLTPYFFARLRGLTTKYGLAYLTASQRPLFDITAEEAVLSSPFFNIFVTLPLGLFDEAEALDLFQQRLARTTVTFPPALIHYLIRLVGHHPFFLHIGGYHAVQALITGELGAGTAESDFHVLDSPIEVEAESHLGYLWQNLTPEEQHVLAIADGPIDSLRQLEQQCLLQRVDGVYRYSSEILRRFVRRQAVDGLVQAGPFVIDDQRHQVWGNGQELNLTTSQFNILVQLCRHPDQVVRGEDLEMAVWGDVLVDDPDRLKTLIKRLRRAVDPFGNWIISERGVGYALRPPEE</sequence>
<proteinExistence type="predicted"/>
<dbReference type="AlphaFoldDB" id="A0A160T929"/>
<keyword evidence="1 2" id="KW-0238">DNA-binding</keyword>
<dbReference type="GO" id="GO:0003677">
    <property type="term" value="F:DNA binding"/>
    <property type="evidence" value="ECO:0007669"/>
    <property type="project" value="UniProtKB-UniRule"/>
</dbReference>
<dbReference type="SMART" id="SM00862">
    <property type="entry name" value="Trans_reg_C"/>
    <property type="match status" value="1"/>
</dbReference>
<reference evidence="4" key="1">
    <citation type="submission" date="2016-01" db="EMBL/GenBank/DDBJ databases">
        <authorList>
            <person name="Mcilroy J.S."/>
            <person name="Karst M S."/>
            <person name="Albertsen M."/>
        </authorList>
    </citation>
    <scope>NUCLEOTIDE SEQUENCE</scope>
    <source>
        <strain evidence="4">Cfx-K</strain>
    </source>
</reference>
<evidence type="ECO:0000259" key="3">
    <source>
        <dbReference type="PROSITE" id="PS51755"/>
    </source>
</evidence>
<keyword evidence="5" id="KW-1185">Reference proteome</keyword>
<dbReference type="CDD" id="cd00383">
    <property type="entry name" value="trans_reg_C"/>
    <property type="match status" value="1"/>
</dbReference>
<dbReference type="Gene3D" id="3.40.50.300">
    <property type="entry name" value="P-loop containing nucleotide triphosphate hydrolases"/>
    <property type="match status" value="1"/>
</dbReference>
<dbReference type="RefSeq" id="WP_095044728.1">
    <property type="nucleotide sequence ID" value="NZ_LN890655.1"/>
</dbReference>
<dbReference type="OrthoDB" id="144835at2"/>
<feature type="DNA-binding region" description="OmpR/PhoB-type" evidence="2">
    <location>
        <begin position="341"/>
        <end position="437"/>
    </location>
</feature>
<accession>A0A160T929</accession>
<evidence type="ECO:0000256" key="2">
    <source>
        <dbReference type="PROSITE-ProRule" id="PRU01091"/>
    </source>
</evidence>
<dbReference type="InterPro" id="IPR049051">
    <property type="entry name" value="nSTAND2"/>
</dbReference>